<protein>
    <submittedName>
        <fullName evidence="1">Uncharacterized protein</fullName>
    </submittedName>
</protein>
<organism evidence="1 2">
    <name type="scientific">Trifolium pratense</name>
    <name type="common">Red clover</name>
    <dbReference type="NCBI Taxonomy" id="57577"/>
    <lineage>
        <taxon>Eukaryota</taxon>
        <taxon>Viridiplantae</taxon>
        <taxon>Streptophyta</taxon>
        <taxon>Embryophyta</taxon>
        <taxon>Tracheophyta</taxon>
        <taxon>Spermatophyta</taxon>
        <taxon>Magnoliopsida</taxon>
        <taxon>eudicotyledons</taxon>
        <taxon>Gunneridae</taxon>
        <taxon>Pentapetalae</taxon>
        <taxon>rosids</taxon>
        <taxon>fabids</taxon>
        <taxon>Fabales</taxon>
        <taxon>Fabaceae</taxon>
        <taxon>Papilionoideae</taxon>
        <taxon>50 kb inversion clade</taxon>
        <taxon>NPAAA clade</taxon>
        <taxon>Hologalegina</taxon>
        <taxon>IRL clade</taxon>
        <taxon>Trifolieae</taxon>
        <taxon>Trifolium</taxon>
    </lineage>
</organism>
<dbReference type="Proteomes" id="UP001177021">
    <property type="component" value="Unassembled WGS sequence"/>
</dbReference>
<gene>
    <name evidence="1" type="ORF">MILVUS5_LOCUS35958</name>
</gene>
<name>A0ACB0LV90_TRIPR</name>
<reference evidence="1" key="1">
    <citation type="submission" date="2023-10" db="EMBL/GenBank/DDBJ databases">
        <authorList>
            <person name="Rodriguez Cubillos JULIANA M."/>
            <person name="De Vega J."/>
        </authorList>
    </citation>
    <scope>NUCLEOTIDE SEQUENCE</scope>
</reference>
<evidence type="ECO:0000313" key="2">
    <source>
        <dbReference type="Proteomes" id="UP001177021"/>
    </source>
</evidence>
<proteinExistence type="predicted"/>
<evidence type="ECO:0000313" key="1">
    <source>
        <dbReference type="EMBL" id="CAJ2672309.1"/>
    </source>
</evidence>
<dbReference type="EMBL" id="CASHSV030000615">
    <property type="protein sequence ID" value="CAJ2672309.1"/>
    <property type="molecule type" value="Genomic_DNA"/>
</dbReference>
<sequence>MVKIWPQDSVARLYSLKNLSFIYCSSVVALHLNDTHPSLSIAEIMRILVDEEHLGWSKAWNIVNKIFSFTTHTVVAEGLEKIPVDLLGSLLPRHLQEYM</sequence>
<accession>A0ACB0LV90</accession>
<keyword evidence="2" id="KW-1185">Reference proteome</keyword>
<comment type="caution">
    <text evidence="1">The sequence shown here is derived from an EMBL/GenBank/DDBJ whole genome shotgun (WGS) entry which is preliminary data.</text>
</comment>